<evidence type="ECO:0000313" key="1">
    <source>
        <dbReference type="EMBL" id="RDX80404.1"/>
    </source>
</evidence>
<comment type="caution">
    <text evidence="1">The sequence shown here is derived from an EMBL/GenBank/DDBJ whole genome shotgun (WGS) entry which is preliminary data.</text>
</comment>
<sequence>MDIMVANYYLQLTKMLILRLFEYPELDNICINTCEIFNVKTLKYRGKPFFTLAEDIKSTYSKSNYKRVTPHSHSSFSYNLTTLIGDISYPLNCKKIKGEDEFRDLNRDAGLAKIEGLDSEYLSGKEQGG</sequence>
<gene>
    <name evidence="1" type="ORF">CR513_39055</name>
</gene>
<dbReference type="AlphaFoldDB" id="A0A371FPY3"/>
<name>A0A371FPY3_MUCPR</name>
<feature type="non-terminal residue" evidence="1">
    <location>
        <position position="1"/>
    </location>
</feature>
<protein>
    <submittedName>
        <fullName evidence="1">Uncharacterized protein</fullName>
    </submittedName>
</protein>
<accession>A0A371FPY3</accession>
<reference evidence="1" key="1">
    <citation type="submission" date="2018-05" db="EMBL/GenBank/DDBJ databases">
        <title>Draft genome of Mucuna pruriens seed.</title>
        <authorList>
            <person name="Nnadi N.E."/>
            <person name="Vos R."/>
            <person name="Hasami M.H."/>
            <person name="Devisetty U.K."/>
            <person name="Aguiy J.C."/>
        </authorList>
    </citation>
    <scope>NUCLEOTIDE SEQUENCE [LARGE SCALE GENOMIC DNA]</scope>
    <source>
        <strain evidence="1">JCA_2017</strain>
    </source>
</reference>
<dbReference type="EMBL" id="QJKJ01008233">
    <property type="protein sequence ID" value="RDX80404.1"/>
    <property type="molecule type" value="Genomic_DNA"/>
</dbReference>
<evidence type="ECO:0000313" key="2">
    <source>
        <dbReference type="Proteomes" id="UP000257109"/>
    </source>
</evidence>
<keyword evidence="2" id="KW-1185">Reference proteome</keyword>
<proteinExistence type="predicted"/>
<organism evidence="1 2">
    <name type="scientific">Mucuna pruriens</name>
    <name type="common">Velvet bean</name>
    <name type="synonym">Dolichos pruriens</name>
    <dbReference type="NCBI Taxonomy" id="157652"/>
    <lineage>
        <taxon>Eukaryota</taxon>
        <taxon>Viridiplantae</taxon>
        <taxon>Streptophyta</taxon>
        <taxon>Embryophyta</taxon>
        <taxon>Tracheophyta</taxon>
        <taxon>Spermatophyta</taxon>
        <taxon>Magnoliopsida</taxon>
        <taxon>eudicotyledons</taxon>
        <taxon>Gunneridae</taxon>
        <taxon>Pentapetalae</taxon>
        <taxon>rosids</taxon>
        <taxon>fabids</taxon>
        <taxon>Fabales</taxon>
        <taxon>Fabaceae</taxon>
        <taxon>Papilionoideae</taxon>
        <taxon>50 kb inversion clade</taxon>
        <taxon>NPAAA clade</taxon>
        <taxon>indigoferoid/millettioid clade</taxon>
        <taxon>Phaseoleae</taxon>
        <taxon>Mucuna</taxon>
    </lineage>
</organism>
<dbReference type="Proteomes" id="UP000257109">
    <property type="component" value="Unassembled WGS sequence"/>
</dbReference>